<dbReference type="InterPro" id="IPR011201">
    <property type="entry name" value="Zinc-ribbon_6_bact"/>
</dbReference>
<accession>A0A5P2G769</accession>
<evidence type="ECO:0000259" key="1">
    <source>
        <dbReference type="Pfam" id="PF10005"/>
    </source>
</evidence>
<dbReference type="OrthoDB" id="256753at2"/>
<dbReference type="EMBL" id="CP044016">
    <property type="protein sequence ID" value="QES90109.1"/>
    <property type="molecule type" value="Genomic_DNA"/>
</dbReference>
<keyword evidence="3" id="KW-1185">Reference proteome</keyword>
<dbReference type="Proteomes" id="UP000292424">
    <property type="component" value="Chromosome"/>
</dbReference>
<gene>
    <name evidence="2" type="ORF">E0W69_016105</name>
</gene>
<dbReference type="InterPro" id="IPR031321">
    <property type="entry name" value="UCP012641"/>
</dbReference>
<dbReference type="Pfam" id="PF10005">
    <property type="entry name" value="Zn_ribbon_DZR_6"/>
    <property type="match status" value="1"/>
</dbReference>
<dbReference type="Pfam" id="PF15887">
    <property type="entry name" value="Peptidase_Mx"/>
    <property type="match status" value="1"/>
</dbReference>
<evidence type="ECO:0000313" key="3">
    <source>
        <dbReference type="Proteomes" id="UP000292424"/>
    </source>
</evidence>
<proteinExistence type="predicted"/>
<dbReference type="AlphaFoldDB" id="A0A5P2G769"/>
<dbReference type="PIRSF" id="PIRSF012641">
    <property type="entry name" value="UCP012641"/>
    <property type="match status" value="1"/>
</dbReference>
<organism evidence="2 3">
    <name type="scientific">Rhizosphaericola mali</name>
    <dbReference type="NCBI Taxonomy" id="2545455"/>
    <lineage>
        <taxon>Bacteria</taxon>
        <taxon>Pseudomonadati</taxon>
        <taxon>Bacteroidota</taxon>
        <taxon>Chitinophagia</taxon>
        <taxon>Chitinophagales</taxon>
        <taxon>Chitinophagaceae</taxon>
        <taxon>Rhizosphaericola</taxon>
    </lineage>
</organism>
<name>A0A5P2G769_9BACT</name>
<evidence type="ECO:0000313" key="2">
    <source>
        <dbReference type="EMBL" id="QES90109.1"/>
    </source>
</evidence>
<sequence>MQLFECTQCGQPVYFDNTFCASCNASLGFDPIDFSMKSLTPDENGKLVEPKSNTSFHYCANHEHDVCNWIISDEDPATFCIACSLNRTIPDISQPDYLVRWKTIEAAKHRLIYGLLKWKLPVISKVTNEEDGIQFDFKADDNSQERVLTGHANGLITMNIEEADDVEREMAKNNMDEVYRTVLGHFRHEIGHYYWDLLISKKPDALEKCRAIFGDDTKSYQEALDEHYNNGAPADWALHYISSYATMHPWEDWAETWAHYLHIVDTLQTAYSFGLNVHPKISNPPKTFVSSIDFDPYEEKDFSKIINNWFPITFALNSINRSMGEDDLYPFVINVDVQKKLEFIHNVIHQTI</sequence>
<reference evidence="2 3" key="1">
    <citation type="submission" date="2019-09" db="EMBL/GenBank/DDBJ databases">
        <title>Complete genome sequence of Arachidicoccus sp. B3-10 isolated from apple orchard soil.</title>
        <authorList>
            <person name="Kim H.S."/>
            <person name="Han K.-I."/>
            <person name="Suh M.K."/>
            <person name="Lee K.C."/>
            <person name="Eom M.K."/>
            <person name="Kim J.-S."/>
            <person name="Kang S.W."/>
            <person name="Sin Y."/>
            <person name="Lee J.-S."/>
        </authorList>
    </citation>
    <scope>NUCLEOTIDE SEQUENCE [LARGE SCALE GENOMIC DNA]</scope>
    <source>
        <strain evidence="2 3">B3-10</strain>
    </source>
</reference>
<dbReference type="KEGG" id="arac:E0W69_016105"/>
<feature type="domain" description="Zinc-ribbon" evidence="1">
    <location>
        <begin position="3"/>
        <end position="94"/>
    </location>
</feature>
<protein>
    <recommendedName>
        <fullName evidence="1">Zinc-ribbon domain-containing protein</fullName>
    </recommendedName>
</protein>
<dbReference type="Gene3D" id="3.40.390.70">
    <property type="match status" value="1"/>
</dbReference>
<dbReference type="RefSeq" id="WP_131331065.1">
    <property type="nucleotide sequence ID" value="NZ_CP044016.1"/>
</dbReference>